<gene>
    <name evidence="4" type="ORF">F0L74_03595</name>
</gene>
<proteinExistence type="inferred from homology"/>
<reference evidence="4 5" key="1">
    <citation type="submission" date="2019-09" db="EMBL/GenBank/DDBJ databases">
        <title>Chitinophaga ginsengihumi sp. nov., isolated from soil of ginseng rhizosphere.</title>
        <authorList>
            <person name="Lee J."/>
        </authorList>
    </citation>
    <scope>NUCLEOTIDE SEQUENCE [LARGE SCALE GENOMIC DNA]</scope>
    <source>
        <strain evidence="4 5">BN140078</strain>
    </source>
</reference>
<comment type="similarity">
    <text evidence="1">Belongs to the peptidase S13 family.</text>
</comment>
<dbReference type="GO" id="GO:0004185">
    <property type="term" value="F:serine-type carboxypeptidase activity"/>
    <property type="evidence" value="ECO:0007669"/>
    <property type="project" value="InterPro"/>
</dbReference>
<keyword evidence="4" id="KW-0645">Protease</keyword>
<dbReference type="InterPro" id="IPR012338">
    <property type="entry name" value="Beta-lactam/transpept-like"/>
</dbReference>
<protein>
    <submittedName>
        <fullName evidence="4">D-alanyl-D-alanine carboxypeptidase/D-alanyl-D-alanine-endopeptidase</fullName>
    </submittedName>
</protein>
<keyword evidence="2" id="KW-0378">Hydrolase</keyword>
<dbReference type="Gene3D" id="3.40.710.10">
    <property type="entry name" value="DD-peptidase/beta-lactamase superfamily"/>
    <property type="match status" value="2"/>
</dbReference>
<keyword evidence="5" id="KW-1185">Reference proteome</keyword>
<reference evidence="4 5" key="2">
    <citation type="submission" date="2019-09" db="EMBL/GenBank/DDBJ databases">
        <authorList>
            <person name="Jin C."/>
        </authorList>
    </citation>
    <scope>NUCLEOTIDE SEQUENCE [LARGE SCALE GENOMIC DNA]</scope>
    <source>
        <strain evidence="4 5">BN140078</strain>
    </source>
</reference>
<dbReference type="PANTHER" id="PTHR30023">
    <property type="entry name" value="D-ALANYL-D-ALANINE CARBOXYPEPTIDASE"/>
    <property type="match status" value="1"/>
</dbReference>
<evidence type="ECO:0000313" key="5">
    <source>
        <dbReference type="Proteomes" id="UP000324611"/>
    </source>
</evidence>
<evidence type="ECO:0000256" key="2">
    <source>
        <dbReference type="ARBA" id="ARBA00022801"/>
    </source>
</evidence>
<evidence type="ECO:0000256" key="3">
    <source>
        <dbReference type="SAM" id="SignalP"/>
    </source>
</evidence>
<keyword evidence="3" id="KW-0732">Signal</keyword>
<dbReference type="Pfam" id="PF02113">
    <property type="entry name" value="Peptidase_S13"/>
    <property type="match status" value="1"/>
</dbReference>
<dbReference type="PRINTS" id="PR00922">
    <property type="entry name" value="DADACBPTASE3"/>
</dbReference>
<sequence>MNNCLKRTALVCLTLFCMQPLWAQKTTSPKTNIRKWASELLNGAALEHAHVGICIYDPGKQEYWYQYQDDKYFTPASNTKIFTLFSGFQLLGDSLPALKYLETDSVLYVKGMGDPSFLHPEYTSQPAMDMLSRTDKRIVLVPAVVTNKRFGPGWGWSDYADYYQPELNEWPVYGNVARIRRHRDTISITPPVFADTAHFTVQEIDTLKEAVTDRDERSNHFSLQYARRDNELLEAEVPFITGNIQDLAQRLQDTLHKPVTVASPTTVLSPAAFKVLYSRPVDSLYTPMMHRSDNFYAEQTLMMCGARLWDSISTSSTIRYMQEHYLSFLPHPPQWVDGSGLSRYDLFTPRDFVSVLTAMRQQIPQERLWEIFPTGGKGTLRNYYQQQFVHAKTGTLNGCVALSGYLVTKKGKTLVFSVLVNNHNTTSTNVRRAVERFLTEIWDKN</sequence>
<evidence type="ECO:0000313" key="4">
    <source>
        <dbReference type="EMBL" id="KAA2245057.1"/>
    </source>
</evidence>
<dbReference type="PANTHER" id="PTHR30023:SF0">
    <property type="entry name" value="PENICILLIN-SENSITIVE CARBOXYPEPTIDASE A"/>
    <property type="match status" value="1"/>
</dbReference>
<organism evidence="4 5">
    <name type="scientific">Chitinophaga agrisoli</name>
    <dbReference type="NCBI Taxonomy" id="2607653"/>
    <lineage>
        <taxon>Bacteria</taxon>
        <taxon>Pseudomonadati</taxon>
        <taxon>Bacteroidota</taxon>
        <taxon>Chitinophagia</taxon>
        <taxon>Chitinophagales</taxon>
        <taxon>Chitinophagaceae</taxon>
        <taxon>Chitinophaga</taxon>
    </lineage>
</organism>
<dbReference type="EMBL" id="VUOC01000001">
    <property type="protein sequence ID" value="KAA2245057.1"/>
    <property type="molecule type" value="Genomic_DNA"/>
</dbReference>
<keyword evidence="4" id="KW-0121">Carboxypeptidase</keyword>
<dbReference type="AlphaFoldDB" id="A0A5B2W3P8"/>
<dbReference type="Proteomes" id="UP000324611">
    <property type="component" value="Unassembled WGS sequence"/>
</dbReference>
<dbReference type="InterPro" id="IPR000667">
    <property type="entry name" value="Peptidase_S13"/>
</dbReference>
<feature type="signal peptide" evidence="3">
    <location>
        <begin position="1"/>
        <end position="23"/>
    </location>
</feature>
<evidence type="ECO:0000256" key="1">
    <source>
        <dbReference type="ARBA" id="ARBA00006096"/>
    </source>
</evidence>
<dbReference type="GO" id="GO:0006508">
    <property type="term" value="P:proteolysis"/>
    <property type="evidence" value="ECO:0007669"/>
    <property type="project" value="InterPro"/>
</dbReference>
<dbReference type="GO" id="GO:0000270">
    <property type="term" value="P:peptidoglycan metabolic process"/>
    <property type="evidence" value="ECO:0007669"/>
    <property type="project" value="TreeGrafter"/>
</dbReference>
<feature type="chain" id="PRO_5023018783" evidence="3">
    <location>
        <begin position="24"/>
        <end position="445"/>
    </location>
</feature>
<name>A0A5B2W3P8_9BACT</name>
<comment type="caution">
    <text evidence="4">The sequence shown here is derived from an EMBL/GenBank/DDBJ whole genome shotgun (WGS) entry which is preliminary data.</text>
</comment>
<dbReference type="SUPFAM" id="SSF56601">
    <property type="entry name" value="beta-lactamase/transpeptidase-like"/>
    <property type="match status" value="1"/>
</dbReference>
<accession>A0A5B2W3P8</accession>